<accession>A0ABP8RUB7</accession>
<dbReference type="EMBL" id="BAABGT010000038">
    <property type="protein sequence ID" value="GAA4547566.1"/>
    <property type="molecule type" value="Genomic_DNA"/>
</dbReference>
<sequence length="228" mass="24220">MSEHIESEHIESDHTGPGRLARLARVVGTGAGTLLCVVGVLAYPAVVLTIWALAVLLVGPAAAVLVHGTGRGGRVAVRCGTAATAVLMAAGGAVAGLVAVLGAAAVPVVLVALGGGAFRVWRRRAVWGRRVRGLLTPAAMAVEVVPAEVHLRQVRPGSVSTLALCVAWQRSYGLISDPRVRDRRGEVAAMRQTLLDELERRDPQGFRRWLDTEPRPDGDPRRYLTTER</sequence>
<evidence type="ECO:0000256" key="1">
    <source>
        <dbReference type="SAM" id="MobiDB-lite"/>
    </source>
</evidence>
<name>A0ABP8RUB7_9PSEU</name>
<feature type="transmembrane region" description="Helical" evidence="2">
    <location>
        <begin position="23"/>
        <end position="43"/>
    </location>
</feature>
<keyword evidence="2" id="KW-0472">Membrane</keyword>
<protein>
    <submittedName>
        <fullName evidence="3">Uncharacterized protein</fullName>
    </submittedName>
</protein>
<evidence type="ECO:0000313" key="3">
    <source>
        <dbReference type="EMBL" id="GAA4547566.1"/>
    </source>
</evidence>
<feature type="transmembrane region" description="Helical" evidence="2">
    <location>
        <begin position="75"/>
        <end position="94"/>
    </location>
</feature>
<feature type="region of interest" description="Disordered" evidence="1">
    <location>
        <begin position="208"/>
        <end position="228"/>
    </location>
</feature>
<reference evidence="4" key="1">
    <citation type="journal article" date="2019" name="Int. J. Syst. Evol. Microbiol.">
        <title>The Global Catalogue of Microorganisms (GCM) 10K type strain sequencing project: providing services to taxonomists for standard genome sequencing and annotation.</title>
        <authorList>
            <consortium name="The Broad Institute Genomics Platform"/>
            <consortium name="The Broad Institute Genome Sequencing Center for Infectious Disease"/>
            <person name="Wu L."/>
            <person name="Ma J."/>
        </authorList>
    </citation>
    <scope>NUCLEOTIDE SEQUENCE [LARGE SCALE GENOMIC DNA]</scope>
    <source>
        <strain evidence="4">JCM 17906</strain>
    </source>
</reference>
<comment type="caution">
    <text evidence="3">The sequence shown here is derived from an EMBL/GenBank/DDBJ whole genome shotgun (WGS) entry which is preliminary data.</text>
</comment>
<keyword evidence="2" id="KW-0812">Transmembrane</keyword>
<feature type="transmembrane region" description="Helical" evidence="2">
    <location>
        <begin position="100"/>
        <end position="121"/>
    </location>
</feature>
<organism evidence="3 4">
    <name type="scientific">Pseudonocardia xishanensis</name>
    <dbReference type="NCBI Taxonomy" id="630995"/>
    <lineage>
        <taxon>Bacteria</taxon>
        <taxon>Bacillati</taxon>
        <taxon>Actinomycetota</taxon>
        <taxon>Actinomycetes</taxon>
        <taxon>Pseudonocardiales</taxon>
        <taxon>Pseudonocardiaceae</taxon>
        <taxon>Pseudonocardia</taxon>
    </lineage>
</organism>
<feature type="transmembrane region" description="Helical" evidence="2">
    <location>
        <begin position="49"/>
        <end position="68"/>
    </location>
</feature>
<keyword evidence="2" id="KW-1133">Transmembrane helix</keyword>
<dbReference type="RefSeq" id="WP_345418352.1">
    <property type="nucleotide sequence ID" value="NZ_BAABGT010000038.1"/>
</dbReference>
<evidence type="ECO:0000256" key="2">
    <source>
        <dbReference type="SAM" id="Phobius"/>
    </source>
</evidence>
<gene>
    <name evidence="3" type="ORF">GCM10023175_32050</name>
</gene>
<keyword evidence="4" id="KW-1185">Reference proteome</keyword>
<proteinExistence type="predicted"/>
<dbReference type="Proteomes" id="UP001501598">
    <property type="component" value="Unassembled WGS sequence"/>
</dbReference>
<evidence type="ECO:0000313" key="4">
    <source>
        <dbReference type="Proteomes" id="UP001501598"/>
    </source>
</evidence>